<keyword evidence="3" id="KW-1185">Reference proteome</keyword>
<accession>A0A211YMK3</accession>
<keyword evidence="1" id="KW-1133">Transmembrane helix</keyword>
<keyword evidence="1" id="KW-0472">Membrane</keyword>
<protein>
    <submittedName>
        <fullName evidence="2">Uncharacterized protein</fullName>
    </submittedName>
</protein>
<comment type="caution">
    <text evidence="2">The sequence shown here is derived from an EMBL/GenBank/DDBJ whole genome shotgun (WGS) entry which is preliminary data.</text>
</comment>
<evidence type="ECO:0000256" key="1">
    <source>
        <dbReference type="SAM" id="Phobius"/>
    </source>
</evidence>
<sequence>MTPVAAERLLAWLDKNSDRLLLVGVLWLAAVMTLQLALTALGHKTIEDVAREEVREWLVTHNITVVVQQPRTVELPENLFYLLVFALLFMPLVGAILRDR</sequence>
<evidence type="ECO:0000313" key="3">
    <source>
        <dbReference type="Proteomes" id="UP000196694"/>
    </source>
</evidence>
<organism evidence="2 3">
    <name type="scientific">Pyrodictium delaneyi</name>
    <dbReference type="NCBI Taxonomy" id="1273541"/>
    <lineage>
        <taxon>Archaea</taxon>
        <taxon>Thermoproteota</taxon>
        <taxon>Thermoprotei</taxon>
        <taxon>Desulfurococcales</taxon>
        <taxon>Pyrodictiaceae</taxon>
        <taxon>Pyrodictium</taxon>
    </lineage>
</organism>
<reference evidence="2 3" key="1">
    <citation type="submission" date="2017-05" db="EMBL/GenBank/DDBJ databases">
        <title>The draft genome of the hyperthermophilic archaeon 'Pyrodictium delaneyi strain Hulk', an iron and nitrate reducer, reveals the capacity for sulfate reduction.</title>
        <authorList>
            <person name="Demey L.M."/>
            <person name="Miller C."/>
            <person name="Manzella M."/>
            <person name="Reguera G."/>
            <person name="Kashefi K."/>
        </authorList>
    </citation>
    <scope>NUCLEOTIDE SEQUENCE [LARGE SCALE GENOMIC DNA]</scope>
    <source>
        <strain evidence="2 3">Hulk</strain>
    </source>
</reference>
<proteinExistence type="predicted"/>
<gene>
    <name evidence="2" type="ORF">Pdsh_06940</name>
</gene>
<feature type="transmembrane region" description="Helical" evidence="1">
    <location>
        <begin position="79"/>
        <end position="97"/>
    </location>
</feature>
<feature type="transmembrane region" description="Helical" evidence="1">
    <location>
        <begin position="20"/>
        <end position="41"/>
    </location>
</feature>
<keyword evidence="1" id="KW-0812">Transmembrane</keyword>
<dbReference type="AlphaFoldDB" id="A0A211YMK3"/>
<dbReference type="Proteomes" id="UP000196694">
    <property type="component" value="Unassembled WGS sequence"/>
</dbReference>
<dbReference type="EMBL" id="NCQP01000006">
    <property type="protein sequence ID" value="OWJ54220.1"/>
    <property type="molecule type" value="Genomic_DNA"/>
</dbReference>
<evidence type="ECO:0000313" key="2">
    <source>
        <dbReference type="EMBL" id="OWJ54220.1"/>
    </source>
</evidence>
<name>A0A211YMK3_9CREN</name>